<protein>
    <recommendedName>
        <fullName evidence="4">Lipoprotein</fullName>
    </recommendedName>
</protein>
<dbReference type="RefSeq" id="WP_072998238.1">
    <property type="nucleotide sequence ID" value="NZ_FRAM01000002.1"/>
</dbReference>
<evidence type="ECO:0008006" key="4">
    <source>
        <dbReference type="Google" id="ProtNLM"/>
    </source>
</evidence>
<reference evidence="3" key="1">
    <citation type="submission" date="2016-11" db="EMBL/GenBank/DDBJ databases">
        <authorList>
            <person name="Varghese N."/>
            <person name="Submissions S."/>
        </authorList>
    </citation>
    <scope>NUCLEOTIDE SEQUENCE [LARGE SCALE GENOMIC DNA]</scope>
    <source>
        <strain evidence="3">DSM 18016</strain>
    </source>
</reference>
<sequence>MKTFRKFSLLLIGLISFSLLFNSCRDDDDDGGDTGDTSAGTIKAKVSGSDFKADGQMAMATYVAQGKMLTIYGTDMSGRAIQIIINNYDSSTGTWKIPNGTGSIGVVGSYIEASTSGSQTWVAPYSGSGEIGEVKISEFAANGSVKGTFSFKARNQNDNSNFKEIKEGSFNLTVKSY</sequence>
<organism evidence="2 3">
    <name type="scientific">Epilithonimonas mollis</name>
    <dbReference type="NCBI Taxonomy" id="216903"/>
    <lineage>
        <taxon>Bacteria</taxon>
        <taxon>Pseudomonadati</taxon>
        <taxon>Bacteroidota</taxon>
        <taxon>Flavobacteriia</taxon>
        <taxon>Flavobacteriales</taxon>
        <taxon>Weeksellaceae</taxon>
        <taxon>Chryseobacterium group</taxon>
        <taxon>Epilithonimonas</taxon>
    </lineage>
</organism>
<gene>
    <name evidence="2" type="ORF">SAMN05444371_2424</name>
</gene>
<dbReference type="AlphaFoldDB" id="A0A1M6SF70"/>
<name>A0A1M6SF70_9FLAO</name>
<dbReference type="Pfam" id="PF19765">
    <property type="entry name" value="DUF6252"/>
    <property type="match status" value="1"/>
</dbReference>
<evidence type="ECO:0000313" key="2">
    <source>
        <dbReference type="EMBL" id="SHK43207.1"/>
    </source>
</evidence>
<keyword evidence="1" id="KW-0732">Signal</keyword>
<feature type="chain" id="PRO_5012138637" description="Lipoprotein" evidence="1">
    <location>
        <begin position="22"/>
        <end position="177"/>
    </location>
</feature>
<dbReference type="Proteomes" id="UP000184498">
    <property type="component" value="Unassembled WGS sequence"/>
</dbReference>
<dbReference type="OrthoDB" id="824283at2"/>
<dbReference type="InterPro" id="IPR046219">
    <property type="entry name" value="DUF6252"/>
</dbReference>
<dbReference type="STRING" id="216903.SAMN05444371_2424"/>
<feature type="signal peptide" evidence="1">
    <location>
        <begin position="1"/>
        <end position="21"/>
    </location>
</feature>
<keyword evidence="3" id="KW-1185">Reference proteome</keyword>
<dbReference type="EMBL" id="FRAM01000002">
    <property type="protein sequence ID" value="SHK43207.1"/>
    <property type="molecule type" value="Genomic_DNA"/>
</dbReference>
<proteinExistence type="predicted"/>
<evidence type="ECO:0000256" key="1">
    <source>
        <dbReference type="SAM" id="SignalP"/>
    </source>
</evidence>
<accession>A0A1M6SF70</accession>
<evidence type="ECO:0000313" key="3">
    <source>
        <dbReference type="Proteomes" id="UP000184498"/>
    </source>
</evidence>